<protein>
    <submittedName>
        <fullName evidence="2">NAD-dependent DNA ligase C4 zinc finger domain</fullName>
    </submittedName>
</protein>
<dbReference type="InterPro" id="IPR025235">
    <property type="entry name" value="DUF4178"/>
</dbReference>
<reference evidence="2 3" key="1">
    <citation type="submission" date="2018-06" db="EMBL/GenBank/DDBJ databases">
        <authorList>
            <consortium name="Pathogen Informatics"/>
            <person name="Doyle S."/>
        </authorList>
    </citation>
    <scope>NUCLEOTIDE SEQUENCE [LARGE SCALE GENOMIC DNA]</scope>
    <source>
        <strain evidence="2 3">NCTC13336</strain>
    </source>
</reference>
<dbReference type="Proteomes" id="UP000254293">
    <property type="component" value="Unassembled WGS sequence"/>
</dbReference>
<keyword evidence="2" id="KW-0436">Ligase</keyword>
<keyword evidence="3" id="KW-1185">Reference proteome</keyword>
<evidence type="ECO:0000313" key="3">
    <source>
        <dbReference type="Proteomes" id="UP000254293"/>
    </source>
</evidence>
<gene>
    <name evidence="2" type="ORF">NCTC13336_01614</name>
</gene>
<proteinExistence type="predicted"/>
<dbReference type="GO" id="GO:0016874">
    <property type="term" value="F:ligase activity"/>
    <property type="evidence" value="ECO:0007669"/>
    <property type="project" value="UniProtKB-KW"/>
</dbReference>
<organism evidence="2 3">
    <name type="scientific">Kingella potus</name>
    <dbReference type="NCBI Taxonomy" id="265175"/>
    <lineage>
        <taxon>Bacteria</taxon>
        <taxon>Pseudomonadati</taxon>
        <taxon>Pseudomonadota</taxon>
        <taxon>Betaproteobacteria</taxon>
        <taxon>Neisseriales</taxon>
        <taxon>Neisseriaceae</taxon>
        <taxon>Kingella</taxon>
    </lineage>
</organism>
<dbReference type="AlphaFoldDB" id="A0A377R3E5"/>
<sequence length="555" mass="60768">MTREPLFHTDCPSCGAPVGAHSATAVTLVCPYCNSMLVREAGGVTDKGRDSALLEDYSPLQIGTQGRWGTQPFSLIGRLQMHYDAGVWNEWYVLFDDGSTGWLAEAGDIYVFTRPTPAPPRLPEFDRIRAGFTTFDFQNKRFTASDVREVTLSHAAAQGELPFELAADRTSRVADWRCENIFFTTDYSDNPPAFYLGSAVKLDDLRLQYTRTADQISQSAGRLKGSRQSENCPHCGSPVHWISGMADNILCPSCGSDLEAVGGKIELIEANAMREAQQQALTLPVGSSGTLGGKTYTVIGALHKDEYEAQTAFDLMYALKRPFAPVPVGRWREYLLYHPVNGFLWLIESSSGWETSRTLRDWPRLDRHGRPQGCEKISDYGSRVGYAAGAFYWHVRSGDFNYYSDYRSGRGKLCTELSTAEMAWSLSEPIDSREIARAFGLEHSRAQTDGESDTNPGLVWTMIAALAVLNLPALIADDGNIIITLLSAYSLYRLGGRSEEDGTSMIGSRTAYIIIGSFLILFTTAFNYLPASDSSGTSGYGGGGYGAGGFVGGHK</sequence>
<dbReference type="RefSeq" id="WP_115308626.1">
    <property type="nucleotide sequence ID" value="NZ_UGJJ01000002.1"/>
</dbReference>
<dbReference type="EMBL" id="UGJJ01000002">
    <property type="protein sequence ID" value="STR02734.1"/>
    <property type="molecule type" value="Genomic_DNA"/>
</dbReference>
<name>A0A377R3E5_9NEIS</name>
<dbReference type="OrthoDB" id="228033at2"/>
<feature type="domain" description="DUF4178" evidence="1">
    <location>
        <begin position="61"/>
        <end position="180"/>
    </location>
</feature>
<dbReference type="Pfam" id="PF13785">
    <property type="entry name" value="DUF4178"/>
    <property type="match status" value="2"/>
</dbReference>
<evidence type="ECO:0000259" key="1">
    <source>
        <dbReference type="Pfam" id="PF13785"/>
    </source>
</evidence>
<accession>A0A377R3E5</accession>
<evidence type="ECO:0000313" key="2">
    <source>
        <dbReference type="EMBL" id="STR02734.1"/>
    </source>
</evidence>
<feature type="domain" description="DUF4178" evidence="1">
    <location>
        <begin position="285"/>
        <end position="431"/>
    </location>
</feature>